<dbReference type="Proteomes" id="UP000038010">
    <property type="component" value="Unassembled WGS sequence"/>
</dbReference>
<keyword evidence="5 6" id="KW-0472">Membrane</keyword>
<proteinExistence type="inferred from homology"/>
<protein>
    <submittedName>
        <fullName evidence="7">Transmembrane protein 19</fullName>
    </submittedName>
</protein>
<accession>A0A0N1H6S5</accession>
<evidence type="ECO:0000313" key="8">
    <source>
        <dbReference type="Proteomes" id="UP000038010"/>
    </source>
</evidence>
<comment type="caution">
    <text evidence="7">The sequence shown here is derived from an EMBL/GenBank/DDBJ whole genome shotgun (WGS) entry which is preliminary data.</text>
</comment>
<reference evidence="7 8" key="1">
    <citation type="submission" date="2015-06" db="EMBL/GenBank/DDBJ databases">
        <title>Draft genome of the ant-associated black yeast Phialophora attae CBS 131958.</title>
        <authorList>
            <person name="Moreno L.F."/>
            <person name="Stielow B.J."/>
            <person name="de Hoog S."/>
            <person name="Vicente V.A."/>
            <person name="Weiss V.A."/>
            <person name="de Vries M."/>
            <person name="Cruz L.M."/>
            <person name="Souza E.M."/>
        </authorList>
    </citation>
    <scope>NUCLEOTIDE SEQUENCE [LARGE SCALE GENOMIC DNA]</scope>
    <source>
        <strain evidence="7 8">CBS 131958</strain>
    </source>
</reference>
<dbReference type="GO" id="GO:0016020">
    <property type="term" value="C:membrane"/>
    <property type="evidence" value="ECO:0007669"/>
    <property type="project" value="UniProtKB-SubCell"/>
</dbReference>
<name>A0A0N1H6S5_9EURO</name>
<evidence type="ECO:0000256" key="6">
    <source>
        <dbReference type="SAM" id="Phobius"/>
    </source>
</evidence>
<organism evidence="7 8">
    <name type="scientific">Cyphellophora attinorum</name>
    <dbReference type="NCBI Taxonomy" id="1664694"/>
    <lineage>
        <taxon>Eukaryota</taxon>
        <taxon>Fungi</taxon>
        <taxon>Dikarya</taxon>
        <taxon>Ascomycota</taxon>
        <taxon>Pezizomycotina</taxon>
        <taxon>Eurotiomycetes</taxon>
        <taxon>Chaetothyriomycetidae</taxon>
        <taxon>Chaetothyriales</taxon>
        <taxon>Cyphellophoraceae</taxon>
        <taxon>Cyphellophora</taxon>
    </lineage>
</organism>
<dbReference type="InterPro" id="IPR002794">
    <property type="entry name" value="DUF92_TMEM19"/>
</dbReference>
<dbReference type="OrthoDB" id="30881at2759"/>
<keyword evidence="3 6" id="KW-0812">Transmembrane</keyword>
<dbReference type="PANTHER" id="PTHR13353">
    <property type="entry name" value="TRANSMEMBRANE PROTEIN 19"/>
    <property type="match status" value="1"/>
</dbReference>
<feature type="transmembrane region" description="Helical" evidence="6">
    <location>
        <begin position="216"/>
        <end position="238"/>
    </location>
</feature>
<evidence type="ECO:0000313" key="7">
    <source>
        <dbReference type="EMBL" id="KPI38495.1"/>
    </source>
</evidence>
<dbReference type="PANTHER" id="PTHR13353:SF5">
    <property type="entry name" value="TRANSMEMBRANE PROTEIN 19"/>
    <property type="match status" value="1"/>
</dbReference>
<gene>
    <name evidence="7" type="ORF">AB675_4151</name>
</gene>
<dbReference type="GeneID" id="28736148"/>
<dbReference type="VEuPathDB" id="FungiDB:AB675_4151"/>
<keyword evidence="8" id="KW-1185">Reference proteome</keyword>
<sequence>MKAIIWVPVTIAILARAHRRKSLTPLGLLAAAITAAVHALPHSPLPFTLLGTFFIIGTSATKVKHAEKAKLTLSASGGSGGEGARTHVQVLANSACASVLCLVEFLMRKDRTIGLGEECLALRSSNSQNPYLDICLMGVVANYAAVAADTFSSELGILSRSKPFLITDLRRKVPKGTNGGITPAGVAYGHLGALAIAVTSVMLLPFCAEWSFNSRALFVACVSAWGTIGSLLDSLLGARLQASVIDRRTGKIVEGAGGAKVKTRSGSVAIADGNHATGSHDTAARQRKVGAGTETKSAEANGHDSRLINSGKDVLDNNGINILMAAIMTTGGIVLGQMARAVV</sequence>
<evidence type="ECO:0000256" key="5">
    <source>
        <dbReference type="ARBA" id="ARBA00023136"/>
    </source>
</evidence>
<keyword evidence="4 6" id="KW-1133">Transmembrane helix</keyword>
<dbReference type="AlphaFoldDB" id="A0A0N1H6S5"/>
<evidence type="ECO:0000256" key="1">
    <source>
        <dbReference type="ARBA" id="ARBA00004141"/>
    </source>
</evidence>
<comment type="subcellular location">
    <subcellularLocation>
        <location evidence="1">Membrane</location>
        <topology evidence="1">Multi-pass membrane protein</topology>
    </subcellularLocation>
</comment>
<feature type="transmembrane region" description="Helical" evidence="6">
    <location>
        <begin position="43"/>
        <end position="61"/>
    </location>
</feature>
<dbReference type="Pfam" id="PF01940">
    <property type="entry name" value="DUF92"/>
    <property type="match status" value="1"/>
</dbReference>
<evidence type="ECO:0000256" key="3">
    <source>
        <dbReference type="ARBA" id="ARBA00022692"/>
    </source>
</evidence>
<evidence type="ECO:0000256" key="2">
    <source>
        <dbReference type="ARBA" id="ARBA00009012"/>
    </source>
</evidence>
<comment type="similarity">
    <text evidence="2">Belongs to the TMEM19 family.</text>
</comment>
<dbReference type="EMBL" id="LFJN01000018">
    <property type="protein sequence ID" value="KPI38495.1"/>
    <property type="molecule type" value="Genomic_DNA"/>
</dbReference>
<dbReference type="STRING" id="1664694.A0A0N1H6S5"/>
<dbReference type="RefSeq" id="XP_017998458.1">
    <property type="nucleotide sequence ID" value="XM_018144268.1"/>
</dbReference>
<evidence type="ECO:0000256" key="4">
    <source>
        <dbReference type="ARBA" id="ARBA00022989"/>
    </source>
</evidence>
<feature type="transmembrane region" description="Helical" evidence="6">
    <location>
        <begin position="180"/>
        <end position="204"/>
    </location>
</feature>